<feature type="transmembrane region" description="Helical" evidence="1">
    <location>
        <begin position="54"/>
        <end position="76"/>
    </location>
</feature>
<keyword evidence="1" id="KW-1133">Transmembrane helix</keyword>
<evidence type="ECO:0000313" key="3">
    <source>
        <dbReference type="Proteomes" id="UP000324517"/>
    </source>
</evidence>
<dbReference type="RefSeq" id="WP_187442393.1">
    <property type="nucleotide sequence ID" value="NZ_VTET01000003.1"/>
</dbReference>
<name>A0A5D4TG98_9BACI</name>
<proteinExistence type="predicted"/>
<keyword evidence="1" id="KW-0812">Transmembrane</keyword>
<protein>
    <submittedName>
        <fullName evidence="2">Uncharacterized protein</fullName>
    </submittedName>
</protein>
<dbReference type="Proteomes" id="UP000324517">
    <property type="component" value="Unassembled WGS sequence"/>
</dbReference>
<comment type="caution">
    <text evidence="2">The sequence shown here is derived from an EMBL/GenBank/DDBJ whole genome shotgun (WGS) entry which is preliminary data.</text>
</comment>
<dbReference type="EMBL" id="VTET01000003">
    <property type="protein sequence ID" value="TYS73156.1"/>
    <property type="molecule type" value="Genomic_DNA"/>
</dbReference>
<gene>
    <name evidence="2" type="ORF">FZC75_08905</name>
</gene>
<evidence type="ECO:0000313" key="2">
    <source>
        <dbReference type="EMBL" id="TYS73156.1"/>
    </source>
</evidence>
<organism evidence="2 3">
    <name type="scientific">Sutcliffiella horikoshii</name>
    <dbReference type="NCBI Taxonomy" id="79883"/>
    <lineage>
        <taxon>Bacteria</taxon>
        <taxon>Bacillati</taxon>
        <taxon>Bacillota</taxon>
        <taxon>Bacilli</taxon>
        <taxon>Bacillales</taxon>
        <taxon>Bacillaceae</taxon>
        <taxon>Sutcliffiella</taxon>
    </lineage>
</organism>
<evidence type="ECO:0000256" key="1">
    <source>
        <dbReference type="SAM" id="Phobius"/>
    </source>
</evidence>
<sequence length="84" mass="9919">MGVFIFTFFSFLIWLYLASNHSTPDDWWTVKYVKETYTVDNEVKMIPHHFSTSLLKVIIGTGIFILLGTLLSFFVINRKQRRLD</sequence>
<reference evidence="2 3" key="1">
    <citation type="submission" date="2019-08" db="EMBL/GenBank/DDBJ databases">
        <title>Bacillus genomes from the desert of Cuatro Cienegas, Coahuila.</title>
        <authorList>
            <person name="Olmedo-Alvarez G."/>
        </authorList>
    </citation>
    <scope>NUCLEOTIDE SEQUENCE [LARGE SCALE GENOMIC DNA]</scope>
    <source>
        <strain evidence="2 3">CH98b_3T</strain>
    </source>
</reference>
<accession>A0A5D4TG98</accession>
<keyword evidence="1" id="KW-0472">Membrane</keyword>
<dbReference type="AlphaFoldDB" id="A0A5D4TG98"/>